<keyword evidence="2" id="KW-1185">Reference proteome</keyword>
<protein>
    <recommendedName>
        <fullName evidence="3">Lipoprotein</fullName>
    </recommendedName>
</protein>
<evidence type="ECO:0008006" key="3">
    <source>
        <dbReference type="Google" id="ProtNLM"/>
    </source>
</evidence>
<dbReference type="EMBL" id="CP016895">
    <property type="protein sequence ID" value="AOA57909.1"/>
    <property type="molecule type" value="Genomic_DNA"/>
</dbReference>
<organism evidence="1 2">
    <name type="scientific">Acinetobacter larvae</name>
    <dbReference type="NCBI Taxonomy" id="1789224"/>
    <lineage>
        <taxon>Bacteria</taxon>
        <taxon>Pseudomonadati</taxon>
        <taxon>Pseudomonadota</taxon>
        <taxon>Gammaproteobacteria</taxon>
        <taxon>Moraxellales</taxon>
        <taxon>Moraxellaceae</taxon>
        <taxon>Acinetobacter</taxon>
    </lineage>
</organism>
<dbReference type="PROSITE" id="PS51257">
    <property type="entry name" value="PROKAR_LIPOPROTEIN"/>
    <property type="match status" value="1"/>
</dbReference>
<dbReference type="Proteomes" id="UP000093391">
    <property type="component" value="Chromosome"/>
</dbReference>
<accession>A0A1B2LYF1</accession>
<reference evidence="1 2" key="1">
    <citation type="submission" date="2016-08" db="EMBL/GenBank/DDBJ databases">
        <authorList>
            <person name="Seilhamer J.J."/>
        </authorList>
    </citation>
    <scope>NUCLEOTIDE SEQUENCE [LARGE SCALE GENOMIC DNA]</scope>
    <source>
        <strain evidence="1 2">BRTC-1</strain>
    </source>
</reference>
<evidence type="ECO:0000313" key="1">
    <source>
        <dbReference type="EMBL" id="AOA57909.1"/>
    </source>
</evidence>
<dbReference type="AlphaFoldDB" id="A0A1B2LYF1"/>
<name>A0A1B2LYF1_9GAMM</name>
<evidence type="ECO:0000313" key="2">
    <source>
        <dbReference type="Proteomes" id="UP000093391"/>
    </source>
</evidence>
<dbReference type="KEGG" id="ala:BFG52_05785"/>
<dbReference type="RefSeq" id="WP_067553517.1">
    <property type="nucleotide sequence ID" value="NZ_CP016895.1"/>
</dbReference>
<gene>
    <name evidence="1" type="ORF">BFG52_05785</name>
</gene>
<sequence>MTLNRCLILISSVVVLSACHSNSVNRLVYNLESPQGAYHVEVRQCRENDAMFGPATKLQVSLLRTGESENCRATIKALSQFNVNQIDQQLQLQWLSESELRAWHPSFKANGPREQFYIQNPHVRIVFTPQEHP</sequence>
<proteinExistence type="predicted"/>